<comment type="caution">
    <text evidence="1">The sequence shown here is derived from an EMBL/GenBank/DDBJ whole genome shotgun (WGS) entry which is preliminary data.</text>
</comment>
<dbReference type="AlphaFoldDB" id="A0A5J4SSG2"/>
<evidence type="ECO:0000313" key="1">
    <source>
        <dbReference type="EMBL" id="KAA6348223.1"/>
    </source>
</evidence>
<protein>
    <submittedName>
        <fullName evidence="1">Uncharacterized protein</fullName>
    </submittedName>
</protein>
<accession>A0A5J4SSG2</accession>
<name>A0A5J4SSG2_9ZZZZ</name>
<dbReference type="EMBL" id="SNRY01000073">
    <property type="protein sequence ID" value="KAA6348223.1"/>
    <property type="molecule type" value="Genomic_DNA"/>
</dbReference>
<organism evidence="1">
    <name type="scientific">termite gut metagenome</name>
    <dbReference type="NCBI Taxonomy" id="433724"/>
    <lineage>
        <taxon>unclassified sequences</taxon>
        <taxon>metagenomes</taxon>
        <taxon>organismal metagenomes</taxon>
    </lineage>
</organism>
<reference evidence="1" key="1">
    <citation type="submission" date="2019-03" db="EMBL/GenBank/DDBJ databases">
        <title>Single cell metagenomics reveals metabolic interactions within the superorganism composed of flagellate Streblomastix strix and complex community of Bacteroidetes bacteria on its surface.</title>
        <authorList>
            <person name="Treitli S.C."/>
            <person name="Kolisko M."/>
            <person name="Husnik F."/>
            <person name="Keeling P."/>
            <person name="Hampl V."/>
        </authorList>
    </citation>
    <scope>NUCLEOTIDE SEQUENCE</scope>
    <source>
        <strain evidence="1">STM</strain>
    </source>
</reference>
<gene>
    <name evidence="1" type="ORF">EZS27_004291</name>
</gene>
<proteinExistence type="predicted"/>
<sequence length="75" mass="8685">MILEEAKEKWDDAIEGGGSLNNKVISYTEVFKRVQDAFPDDKILYLNVTEKSYSYIVSQKAKEAERQQNLIKKKT</sequence>